<gene>
    <name evidence="2" type="ORF">BDP27DRAFT_289669</name>
</gene>
<dbReference type="AlphaFoldDB" id="A0A9P5U1L6"/>
<evidence type="ECO:0000256" key="1">
    <source>
        <dbReference type="SAM" id="SignalP"/>
    </source>
</evidence>
<accession>A0A9P5U1L6</accession>
<feature type="chain" id="PRO_5040423245" description="Secreted protein" evidence="1">
    <location>
        <begin position="23"/>
        <end position="72"/>
    </location>
</feature>
<evidence type="ECO:0000313" key="3">
    <source>
        <dbReference type="Proteomes" id="UP000772434"/>
    </source>
</evidence>
<sequence length="72" mass="8210">MHCMNTLMVSIAIIAVAAPTWAFKVETALYKLIITQSNKAFLLDIQADDLIFRQMICRRLTWLGLKLMLLAL</sequence>
<reference evidence="2" key="1">
    <citation type="submission" date="2020-11" db="EMBL/GenBank/DDBJ databases">
        <authorList>
            <consortium name="DOE Joint Genome Institute"/>
            <person name="Ahrendt S."/>
            <person name="Riley R."/>
            <person name="Andreopoulos W."/>
            <person name="Labutti K."/>
            <person name="Pangilinan J."/>
            <person name="Ruiz-Duenas F.J."/>
            <person name="Barrasa J.M."/>
            <person name="Sanchez-Garcia M."/>
            <person name="Camarero S."/>
            <person name="Miyauchi S."/>
            <person name="Serrano A."/>
            <person name="Linde D."/>
            <person name="Babiker R."/>
            <person name="Drula E."/>
            <person name="Ayuso-Fernandez I."/>
            <person name="Pacheco R."/>
            <person name="Padilla G."/>
            <person name="Ferreira P."/>
            <person name="Barriuso J."/>
            <person name="Kellner H."/>
            <person name="Castanera R."/>
            <person name="Alfaro M."/>
            <person name="Ramirez L."/>
            <person name="Pisabarro A.G."/>
            <person name="Kuo A."/>
            <person name="Tritt A."/>
            <person name="Lipzen A."/>
            <person name="He G."/>
            <person name="Yan M."/>
            <person name="Ng V."/>
            <person name="Cullen D."/>
            <person name="Martin F."/>
            <person name="Rosso M.-N."/>
            <person name="Henrissat B."/>
            <person name="Hibbett D."/>
            <person name="Martinez A.T."/>
            <person name="Grigoriev I.V."/>
        </authorList>
    </citation>
    <scope>NUCLEOTIDE SEQUENCE</scope>
    <source>
        <strain evidence="2">AH 40177</strain>
    </source>
</reference>
<name>A0A9P5U1L6_9AGAR</name>
<dbReference type="Proteomes" id="UP000772434">
    <property type="component" value="Unassembled WGS sequence"/>
</dbReference>
<keyword evidence="3" id="KW-1185">Reference proteome</keyword>
<organism evidence="2 3">
    <name type="scientific">Rhodocollybia butyracea</name>
    <dbReference type="NCBI Taxonomy" id="206335"/>
    <lineage>
        <taxon>Eukaryota</taxon>
        <taxon>Fungi</taxon>
        <taxon>Dikarya</taxon>
        <taxon>Basidiomycota</taxon>
        <taxon>Agaricomycotina</taxon>
        <taxon>Agaricomycetes</taxon>
        <taxon>Agaricomycetidae</taxon>
        <taxon>Agaricales</taxon>
        <taxon>Marasmiineae</taxon>
        <taxon>Omphalotaceae</taxon>
        <taxon>Rhodocollybia</taxon>
    </lineage>
</organism>
<proteinExistence type="predicted"/>
<dbReference type="EMBL" id="JADNRY010000170">
    <property type="protein sequence ID" value="KAF9062524.1"/>
    <property type="molecule type" value="Genomic_DNA"/>
</dbReference>
<evidence type="ECO:0000313" key="2">
    <source>
        <dbReference type="EMBL" id="KAF9062524.1"/>
    </source>
</evidence>
<protein>
    <recommendedName>
        <fullName evidence="4">Secreted protein</fullName>
    </recommendedName>
</protein>
<keyword evidence="1" id="KW-0732">Signal</keyword>
<comment type="caution">
    <text evidence="2">The sequence shown here is derived from an EMBL/GenBank/DDBJ whole genome shotgun (WGS) entry which is preliminary data.</text>
</comment>
<feature type="signal peptide" evidence="1">
    <location>
        <begin position="1"/>
        <end position="22"/>
    </location>
</feature>
<dbReference type="OrthoDB" id="2790754at2759"/>
<evidence type="ECO:0008006" key="4">
    <source>
        <dbReference type="Google" id="ProtNLM"/>
    </source>
</evidence>